<keyword evidence="2" id="KW-1185">Reference proteome</keyword>
<gene>
    <name evidence="1" type="ORF">SAMN02745149_00929</name>
</gene>
<dbReference type="GeneID" id="78317563"/>
<reference evidence="1 2" key="1">
    <citation type="submission" date="2017-02" db="EMBL/GenBank/DDBJ databases">
        <authorList>
            <person name="Peterson S.W."/>
        </authorList>
    </citation>
    <scope>NUCLEOTIDE SEQUENCE [LARGE SCALE GENOMIC DNA]</scope>
    <source>
        <strain evidence="1 2">ATCC BAA-908</strain>
    </source>
</reference>
<dbReference type="RefSeq" id="WP_200805285.1">
    <property type="nucleotide sequence ID" value="NZ_FUWG01000006.1"/>
</dbReference>
<name>A0A1T4K0T4_TREPO</name>
<protein>
    <submittedName>
        <fullName evidence="1">Uncharacterized protein</fullName>
    </submittedName>
</protein>
<evidence type="ECO:0000313" key="2">
    <source>
        <dbReference type="Proteomes" id="UP000190423"/>
    </source>
</evidence>
<dbReference type="AlphaFoldDB" id="A0A1T4K0T4"/>
<dbReference type="EMBL" id="FUWG01000006">
    <property type="protein sequence ID" value="SJZ36086.1"/>
    <property type="molecule type" value="Genomic_DNA"/>
</dbReference>
<dbReference type="STRING" id="261392.SAMN02745149_00929"/>
<sequence>MTNEKAIKALRQIKTYCAATMLDELDYVLQVMEKLEKSGIKNPLETDFTKLQEK</sequence>
<organism evidence="1 2">
    <name type="scientific">Treponema porcinum</name>
    <dbReference type="NCBI Taxonomy" id="261392"/>
    <lineage>
        <taxon>Bacteria</taxon>
        <taxon>Pseudomonadati</taxon>
        <taxon>Spirochaetota</taxon>
        <taxon>Spirochaetia</taxon>
        <taxon>Spirochaetales</taxon>
        <taxon>Treponemataceae</taxon>
        <taxon>Treponema</taxon>
    </lineage>
</organism>
<dbReference type="Proteomes" id="UP000190423">
    <property type="component" value="Unassembled WGS sequence"/>
</dbReference>
<accession>A0A1T4K0T4</accession>
<proteinExistence type="predicted"/>
<evidence type="ECO:0000313" key="1">
    <source>
        <dbReference type="EMBL" id="SJZ36086.1"/>
    </source>
</evidence>